<comment type="caution">
    <text evidence="2">The sequence shown here is derived from an EMBL/GenBank/DDBJ whole genome shotgun (WGS) entry which is preliminary data.</text>
</comment>
<dbReference type="Proteomes" id="UP000245720">
    <property type="component" value="Unassembled WGS sequence"/>
</dbReference>
<feature type="domain" description="DUF6472" evidence="1">
    <location>
        <begin position="7"/>
        <end position="61"/>
    </location>
</feature>
<dbReference type="OrthoDB" id="1823132at2"/>
<dbReference type="STRING" id="1265.SAMN02910280_2307"/>
<sequence length="62" mass="7519">MENKKATNCETCTNYVYDEDYDCYVCMVNLDEDEMYRFLQGTNYACPYYRLDDEYGVVRHQN</sequence>
<proteinExistence type="predicted"/>
<dbReference type="RefSeq" id="WP_109726416.1">
    <property type="nucleotide sequence ID" value="NZ_CACVSX010000027.1"/>
</dbReference>
<reference evidence="2 3" key="1">
    <citation type="submission" date="2018-05" db="EMBL/GenBank/DDBJ databases">
        <title>The Hungate 1000. A catalogue of reference genomes from the rumen microbiome.</title>
        <authorList>
            <person name="Kelly W."/>
        </authorList>
    </citation>
    <scope>NUCLEOTIDE SEQUENCE [LARGE SCALE GENOMIC DNA]</scope>
    <source>
        <strain evidence="2 3">SAb67</strain>
    </source>
</reference>
<dbReference type="Pfam" id="PF20076">
    <property type="entry name" value="DUF6472"/>
    <property type="match status" value="1"/>
</dbReference>
<organism evidence="2 3">
    <name type="scientific">Ruminococcus flavefaciens</name>
    <dbReference type="NCBI Taxonomy" id="1265"/>
    <lineage>
        <taxon>Bacteria</taxon>
        <taxon>Bacillati</taxon>
        <taxon>Bacillota</taxon>
        <taxon>Clostridia</taxon>
        <taxon>Eubacteriales</taxon>
        <taxon>Oscillospiraceae</taxon>
        <taxon>Ruminococcus</taxon>
    </lineage>
</organism>
<gene>
    <name evidence="2" type="ORF">IE37_01632</name>
</gene>
<dbReference type="InterPro" id="IPR045525">
    <property type="entry name" value="DUF6472"/>
</dbReference>
<name>A0A315XY62_RUMFL</name>
<evidence type="ECO:0000313" key="3">
    <source>
        <dbReference type="Proteomes" id="UP000245720"/>
    </source>
</evidence>
<dbReference type="EMBL" id="QGDI01000006">
    <property type="protein sequence ID" value="PWJ12549.1"/>
    <property type="molecule type" value="Genomic_DNA"/>
</dbReference>
<accession>A0A315XY62</accession>
<evidence type="ECO:0000259" key="1">
    <source>
        <dbReference type="Pfam" id="PF20076"/>
    </source>
</evidence>
<protein>
    <recommendedName>
        <fullName evidence="1">DUF6472 domain-containing protein</fullName>
    </recommendedName>
</protein>
<evidence type="ECO:0000313" key="2">
    <source>
        <dbReference type="EMBL" id="PWJ12549.1"/>
    </source>
</evidence>
<dbReference type="AlphaFoldDB" id="A0A315XY62"/>